<protein>
    <submittedName>
        <fullName evidence="2">Uncharacterized protein</fullName>
    </submittedName>
</protein>
<feature type="compositionally biased region" description="Basic and acidic residues" evidence="1">
    <location>
        <begin position="183"/>
        <end position="192"/>
    </location>
</feature>
<organism evidence="2">
    <name type="scientific">Chromera velia CCMP2878</name>
    <dbReference type="NCBI Taxonomy" id="1169474"/>
    <lineage>
        <taxon>Eukaryota</taxon>
        <taxon>Sar</taxon>
        <taxon>Alveolata</taxon>
        <taxon>Colpodellida</taxon>
        <taxon>Chromeraceae</taxon>
        <taxon>Chromera</taxon>
    </lineage>
</organism>
<dbReference type="AlphaFoldDB" id="A0A0G4FK61"/>
<accession>A0A0G4FK61</accession>
<dbReference type="EMBL" id="CDMZ01000429">
    <property type="protein sequence ID" value="CEM14099.1"/>
    <property type="molecule type" value="Genomic_DNA"/>
</dbReference>
<proteinExistence type="predicted"/>
<gene>
    <name evidence="2" type="ORF">Cvel_3435</name>
</gene>
<feature type="region of interest" description="Disordered" evidence="1">
    <location>
        <begin position="107"/>
        <end position="131"/>
    </location>
</feature>
<feature type="region of interest" description="Disordered" evidence="1">
    <location>
        <begin position="171"/>
        <end position="202"/>
    </location>
</feature>
<name>A0A0G4FK61_9ALVE</name>
<dbReference type="VEuPathDB" id="CryptoDB:Cvel_3435"/>
<evidence type="ECO:0000313" key="2">
    <source>
        <dbReference type="EMBL" id="CEM14099.1"/>
    </source>
</evidence>
<reference evidence="2" key="1">
    <citation type="submission" date="2014-11" db="EMBL/GenBank/DDBJ databases">
        <authorList>
            <person name="Otto D Thomas"/>
            <person name="Naeem Raeece"/>
        </authorList>
    </citation>
    <scope>NUCLEOTIDE SEQUENCE</scope>
</reference>
<sequence>MRAFGHTPDVRYMPGESLVFVPQDVQKTLRPPGKIGFFLFTASSHEWQLVEWNSAKRQWDRVVRHLPDPRGPACTRPTPGVLLRSGLVEFLGEWVLDGLVCPTMKQRVSQDDTTRKGGESSSVILSEPPSFPSSVSLSSSSDSSLSFVSPSRPSFRTDFFLYGEPVAEQLRRSSRFQAGGGNERGKGDGGEKGEEEWPVPDDVDVVPEGTDPSTFCGRCLVSGHHASVCAVSIEGVGAEPADPQALLDHTGCTQIPVSVSDPAVKEGKFE</sequence>
<feature type="compositionally biased region" description="Acidic residues" evidence="1">
    <location>
        <begin position="193"/>
        <end position="202"/>
    </location>
</feature>
<evidence type="ECO:0000256" key="1">
    <source>
        <dbReference type="SAM" id="MobiDB-lite"/>
    </source>
</evidence>
<feature type="compositionally biased region" description="Basic and acidic residues" evidence="1">
    <location>
        <begin position="108"/>
        <end position="118"/>
    </location>
</feature>